<evidence type="ECO:0000313" key="3">
    <source>
        <dbReference type="Proteomes" id="UP000243579"/>
    </source>
</evidence>
<dbReference type="OrthoDB" id="78769at2759"/>
<dbReference type="AlphaFoldDB" id="A0A1V9Y438"/>
<protein>
    <submittedName>
        <fullName evidence="2">Uncharacterized protein</fullName>
    </submittedName>
</protein>
<feature type="compositionally biased region" description="Low complexity" evidence="1">
    <location>
        <begin position="162"/>
        <end position="192"/>
    </location>
</feature>
<organism evidence="2 3">
    <name type="scientific">Achlya hypogyna</name>
    <name type="common">Oomycete</name>
    <name type="synonym">Protoachlya hypogyna</name>
    <dbReference type="NCBI Taxonomy" id="1202772"/>
    <lineage>
        <taxon>Eukaryota</taxon>
        <taxon>Sar</taxon>
        <taxon>Stramenopiles</taxon>
        <taxon>Oomycota</taxon>
        <taxon>Saprolegniomycetes</taxon>
        <taxon>Saprolegniales</taxon>
        <taxon>Achlyaceae</taxon>
        <taxon>Achlya</taxon>
    </lineage>
</organism>
<feature type="region of interest" description="Disordered" evidence="1">
    <location>
        <begin position="153"/>
        <end position="203"/>
    </location>
</feature>
<dbReference type="Proteomes" id="UP000243579">
    <property type="component" value="Unassembled WGS sequence"/>
</dbReference>
<evidence type="ECO:0000313" key="2">
    <source>
        <dbReference type="EMBL" id="OQR80479.1"/>
    </source>
</evidence>
<dbReference type="EMBL" id="JNBR01002991">
    <property type="protein sequence ID" value="OQR80479.1"/>
    <property type="molecule type" value="Genomic_DNA"/>
</dbReference>
<keyword evidence="3" id="KW-1185">Reference proteome</keyword>
<dbReference type="PANTHER" id="PTHR37558">
    <property type="entry name" value="HTH CENPB-TYPE DOMAIN-CONTAINING PROTEIN"/>
    <property type="match status" value="1"/>
</dbReference>
<sequence length="203" mass="21893">MESVTAIEPPTEVAPEEVATGSNASKFACKHDIVMLRTVGLLEPWAATHSAVMSTWKAIAESLADASDFGLKNKKGPALMTRFESIMNKFKKSEFQSLRKSGTVEEYEEREQLLTDIKAHMDDYTANETVRKDAEKKKQEGIKNSGFLMRRLAMAPLAPPRTELTADSDASASSSVTAEAESESSGSSGLTEGPAAPGESCRS</sequence>
<dbReference type="PANTHER" id="PTHR37558:SF1">
    <property type="entry name" value="HTH CENPB-TYPE DOMAIN-CONTAINING PROTEIN"/>
    <property type="match status" value="1"/>
</dbReference>
<comment type="caution">
    <text evidence="2">The sequence shown here is derived from an EMBL/GenBank/DDBJ whole genome shotgun (WGS) entry which is preliminary data.</text>
</comment>
<evidence type="ECO:0000256" key="1">
    <source>
        <dbReference type="SAM" id="MobiDB-lite"/>
    </source>
</evidence>
<proteinExistence type="predicted"/>
<gene>
    <name evidence="2" type="ORF">ACHHYP_20876</name>
</gene>
<name>A0A1V9Y438_ACHHY</name>
<accession>A0A1V9Y438</accession>
<reference evidence="2 3" key="1">
    <citation type="journal article" date="2014" name="Genome Biol. Evol.">
        <title>The secreted proteins of Achlya hypogyna and Thraustotheca clavata identify the ancestral oomycete secretome and reveal gene acquisitions by horizontal gene transfer.</title>
        <authorList>
            <person name="Misner I."/>
            <person name="Blouin N."/>
            <person name="Leonard G."/>
            <person name="Richards T.A."/>
            <person name="Lane C.E."/>
        </authorList>
    </citation>
    <scope>NUCLEOTIDE SEQUENCE [LARGE SCALE GENOMIC DNA]</scope>
    <source>
        <strain evidence="2 3">ATCC 48635</strain>
    </source>
</reference>